<dbReference type="Proteomes" id="UP001589610">
    <property type="component" value="Unassembled WGS sequence"/>
</dbReference>
<comment type="caution">
    <text evidence="2">The sequence shown here is derived from an EMBL/GenBank/DDBJ whole genome shotgun (WGS) entry which is preliminary data.</text>
</comment>
<dbReference type="InterPro" id="IPR000182">
    <property type="entry name" value="GNAT_dom"/>
</dbReference>
<keyword evidence="2" id="KW-0808">Transferase</keyword>
<dbReference type="InterPro" id="IPR051908">
    <property type="entry name" value="Ribosomal_N-acetyltransferase"/>
</dbReference>
<proteinExistence type="predicted"/>
<dbReference type="Gene3D" id="3.40.630.30">
    <property type="match status" value="1"/>
</dbReference>
<reference evidence="2 3" key="1">
    <citation type="submission" date="2024-09" db="EMBL/GenBank/DDBJ databases">
        <authorList>
            <person name="Sun Q."/>
            <person name="Mori K."/>
        </authorList>
    </citation>
    <scope>NUCLEOTIDE SEQUENCE [LARGE SCALE GENOMIC DNA]</scope>
    <source>
        <strain evidence="2 3">JCM 3028</strain>
    </source>
</reference>
<dbReference type="Pfam" id="PF13302">
    <property type="entry name" value="Acetyltransf_3"/>
    <property type="match status" value="1"/>
</dbReference>
<organism evidence="2 3">
    <name type="scientific">Streptosporangium vulgare</name>
    <dbReference type="NCBI Taxonomy" id="46190"/>
    <lineage>
        <taxon>Bacteria</taxon>
        <taxon>Bacillati</taxon>
        <taxon>Actinomycetota</taxon>
        <taxon>Actinomycetes</taxon>
        <taxon>Streptosporangiales</taxon>
        <taxon>Streptosporangiaceae</taxon>
        <taxon>Streptosporangium</taxon>
    </lineage>
</organism>
<dbReference type="GO" id="GO:0016746">
    <property type="term" value="F:acyltransferase activity"/>
    <property type="evidence" value="ECO:0007669"/>
    <property type="project" value="UniProtKB-KW"/>
</dbReference>
<sequence length="163" mass="18018">MTEVELRGWRPDDMPVVLDAFGSPDMAEQATRPIDTAQAALEWMGVWGFRDDARAFAVVSNGEVVGNVAVSNIDAYGTGWVSYWTLPRARGRGVAVAAVRKMTEWAFGERELFRLELAHRVGNEASCAVATRAGFLPEGIERAKLSYEGVRYDVERHARLATD</sequence>
<name>A0ABV5T6W8_9ACTN</name>
<dbReference type="EC" id="2.3.-.-" evidence="2"/>
<evidence type="ECO:0000313" key="3">
    <source>
        <dbReference type="Proteomes" id="UP001589610"/>
    </source>
</evidence>
<protein>
    <submittedName>
        <fullName evidence="2">GNAT family N-acetyltransferase</fullName>
        <ecNumber evidence="2">2.3.-.-</ecNumber>
    </submittedName>
</protein>
<dbReference type="RefSeq" id="WP_386154547.1">
    <property type="nucleotide sequence ID" value="NZ_JBHMBS010000002.1"/>
</dbReference>
<evidence type="ECO:0000313" key="2">
    <source>
        <dbReference type="EMBL" id="MFB9674824.1"/>
    </source>
</evidence>
<dbReference type="PANTHER" id="PTHR43441">
    <property type="entry name" value="RIBOSOMAL-PROTEIN-SERINE ACETYLTRANSFERASE"/>
    <property type="match status" value="1"/>
</dbReference>
<evidence type="ECO:0000259" key="1">
    <source>
        <dbReference type="PROSITE" id="PS51186"/>
    </source>
</evidence>
<dbReference type="EMBL" id="JBHMBS010000002">
    <property type="protein sequence ID" value="MFB9674824.1"/>
    <property type="molecule type" value="Genomic_DNA"/>
</dbReference>
<keyword evidence="3" id="KW-1185">Reference proteome</keyword>
<dbReference type="PANTHER" id="PTHR43441:SF10">
    <property type="entry name" value="ACETYLTRANSFERASE"/>
    <property type="match status" value="1"/>
</dbReference>
<feature type="domain" description="N-acetyltransferase" evidence="1">
    <location>
        <begin position="4"/>
        <end position="163"/>
    </location>
</feature>
<dbReference type="SUPFAM" id="SSF55729">
    <property type="entry name" value="Acyl-CoA N-acyltransferases (Nat)"/>
    <property type="match status" value="1"/>
</dbReference>
<gene>
    <name evidence="2" type="ORF">ACFFRH_04940</name>
</gene>
<dbReference type="PROSITE" id="PS51186">
    <property type="entry name" value="GNAT"/>
    <property type="match status" value="1"/>
</dbReference>
<dbReference type="InterPro" id="IPR016181">
    <property type="entry name" value="Acyl_CoA_acyltransferase"/>
</dbReference>
<accession>A0ABV5T6W8</accession>
<keyword evidence="2" id="KW-0012">Acyltransferase</keyword>